<evidence type="ECO:0000313" key="1">
    <source>
        <dbReference type="EMBL" id="KAJ4718668.1"/>
    </source>
</evidence>
<protein>
    <submittedName>
        <fullName evidence="1">Uncharacterized protein</fullName>
    </submittedName>
</protein>
<accession>A0ACC1Y4Y8</accession>
<name>A0ACC1Y4Y8_MELAZ</name>
<reference evidence="1 2" key="1">
    <citation type="journal article" date="2023" name="Science">
        <title>Complex scaffold remodeling in plant triterpene biosynthesis.</title>
        <authorList>
            <person name="De La Pena R."/>
            <person name="Hodgson H."/>
            <person name="Liu J.C."/>
            <person name="Stephenson M.J."/>
            <person name="Martin A.C."/>
            <person name="Owen C."/>
            <person name="Harkess A."/>
            <person name="Leebens-Mack J."/>
            <person name="Jimenez L.E."/>
            <person name="Osbourn A."/>
            <person name="Sattely E.S."/>
        </authorList>
    </citation>
    <scope>NUCLEOTIDE SEQUENCE [LARGE SCALE GENOMIC DNA]</scope>
    <source>
        <strain evidence="2">cv. JPN11</strain>
        <tissue evidence="1">Leaf</tissue>
    </source>
</reference>
<organism evidence="1 2">
    <name type="scientific">Melia azedarach</name>
    <name type="common">Chinaberry tree</name>
    <dbReference type="NCBI Taxonomy" id="155640"/>
    <lineage>
        <taxon>Eukaryota</taxon>
        <taxon>Viridiplantae</taxon>
        <taxon>Streptophyta</taxon>
        <taxon>Embryophyta</taxon>
        <taxon>Tracheophyta</taxon>
        <taxon>Spermatophyta</taxon>
        <taxon>Magnoliopsida</taxon>
        <taxon>eudicotyledons</taxon>
        <taxon>Gunneridae</taxon>
        <taxon>Pentapetalae</taxon>
        <taxon>rosids</taxon>
        <taxon>malvids</taxon>
        <taxon>Sapindales</taxon>
        <taxon>Meliaceae</taxon>
        <taxon>Melia</taxon>
    </lineage>
</organism>
<dbReference type="EMBL" id="CM051398">
    <property type="protein sequence ID" value="KAJ4718668.1"/>
    <property type="molecule type" value="Genomic_DNA"/>
</dbReference>
<proteinExistence type="predicted"/>
<dbReference type="Proteomes" id="UP001164539">
    <property type="component" value="Chromosome 5"/>
</dbReference>
<comment type="caution">
    <text evidence="1">The sequence shown here is derived from an EMBL/GenBank/DDBJ whole genome shotgun (WGS) entry which is preliminary data.</text>
</comment>
<keyword evidence="2" id="KW-1185">Reference proteome</keyword>
<gene>
    <name evidence="1" type="ORF">OWV82_010318</name>
</gene>
<sequence>MMHTVIADVKEFGPATIAESIRNKLFDMYLLPSKDCSIFRVPEVLLRQNASAHEPILVSIGPYHHGKEGLQAMEALKLRYLYDLLSQKGRAVRQRFTLEELVSLVMLDALGNKRYYEEPLPIEEDKFIEMMVIDGCFILELLLKFVGIVEPDTTDPIFNKPCILDNIRRDLILLENQIPWYLLQVFYIQSVPQDQDKLFPNHDLLNYSLSFFQHIFPVKFNLPEFTRQTFQVEPKHLLDVLYCTIVCSTLADGSTFIISKDTDDTDENQMSNAWEPIPCVKDLSQAGIGFQKGNESNILNLEISNGVVKIPPLIIYKHTGCLFFNLIALEQSRYDYEDKIGSYILFLNSLIKTSTDVHMLCENGIIDNWLGSEEDVSNFFKNLGRDVCVNNFFFAELCQNVKKYANTRRQKCLATFMSRRTSILSAWL</sequence>
<evidence type="ECO:0000313" key="2">
    <source>
        <dbReference type="Proteomes" id="UP001164539"/>
    </source>
</evidence>